<dbReference type="InterPro" id="IPR045864">
    <property type="entry name" value="aa-tRNA-synth_II/BPL/LPL"/>
</dbReference>
<comment type="subcellular location">
    <subcellularLocation>
        <location evidence="1 10">Cytoplasm</location>
    </subcellularLocation>
</comment>
<proteinExistence type="inferred from homology"/>
<keyword evidence="5 10" id="KW-0547">Nucleotide-binding</keyword>
<gene>
    <name evidence="12" type="primary">proS_1</name>
    <name evidence="10" type="synonym">proS</name>
    <name evidence="12" type="ORF">AN619_21520</name>
</gene>
<comment type="catalytic activity">
    <reaction evidence="9 10">
        <text>tRNA(Pro) + L-proline + ATP = L-prolyl-tRNA(Pro) + AMP + diphosphate</text>
        <dbReference type="Rhea" id="RHEA:14305"/>
        <dbReference type="Rhea" id="RHEA-COMP:9700"/>
        <dbReference type="Rhea" id="RHEA-COMP:9702"/>
        <dbReference type="ChEBI" id="CHEBI:30616"/>
        <dbReference type="ChEBI" id="CHEBI:33019"/>
        <dbReference type="ChEBI" id="CHEBI:60039"/>
        <dbReference type="ChEBI" id="CHEBI:78442"/>
        <dbReference type="ChEBI" id="CHEBI:78532"/>
        <dbReference type="ChEBI" id="CHEBI:456215"/>
        <dbReference type="EC" id="6.1.1.15"/>
    </reaction>
</comment>
<dbReference type="SUPFAM" id="SSF55826">
    <property type="entry name" value="YbaK/ProRS associated domain"/>
    <property type="match status" value="1"/>
</dbReference>
<dbReference type="Gene3D" id="3.30.930.10">
    <property type="entry name" value="Bira Bifunctional Protein, Domain 2"/>
    <property type="match status" value="2"/>
</dbReference>
<evidence type="ECO:0000313" key="12">
    <source>
        <dbReference type="EMBL" id="KXG74811.1"/>
    </source>
</evidence>
<dbReference type="GO" id="GO:0016740">
    <property type="term" value="F:transferase activity"/>
    <property type="evidence" value="ECO:0007669"/>
    <property type="project" value="UniProtKB-ARBA"/>
</dbReference>
<dbReference type="HAMAP" id="MF_01569">
    <property type="entry name" value="Pro_tRNA_synth_type1"/>
    <property type="match status" value="1"/>
</dbReference>
<evidence type="ECO:0000256" key="5">
    <source>
        <dbReference type="ARBA" id="ARBA00022741"/>
    </source>
</evidence>
<dbReference type="InterPro" id="IPR023717">
    <property type="entry name" value="Pro-tRNA-Synthase_IIa_type1"/>
</dbReference>
<reference evidence="12 13" key="1">
    <citation type="submission" date="2015-12" db="EMBL/GenBank/DDBJ databases">
        <title>Draft genome sequence of the thermoanaerobe Thermotalea metallivorans, an isolate from the runoff channel of the Great Artesian Basin, Australia.</title>
        <authorList>
            <person name="Patel B.K."/>
        </authorList>
    </citation>
    <scope>NUCLEOTIDE SEQUENCE [LARGE SCALE GENOMIC DNA]</scope>
    <source>
        <strain evidence="12 13">B2-1</strain>
    </source>
</reference>
<keyword evidence="3 10" id="KW-0963">Cytoplasm</keyword>
<dbReference type="InterPro" id="IPR033730">
    <property type="entry name" value="ProRS_core_prok"/>
</dbReference>
<dbReference type="PRINTS" id="PR01046">
    <property type="entry name" value="TRNASYNTHPRO"/>
</dbReference>
<name>A0A140L2N6_9FIRM</name>
<dbReference type="CDD" id="cd00779">
    <property type="entry name" value="ProRS_core_prok"/>
    <property type="match status" value="1"/>
</dbReference>
<dbReference type="SUPFAM" id="SSF52954">
    <property type="entry name" value="Class II aaRS ABD-related"/>
    <property type="match status" value="1"/>
</dbReference>
<keyword evidence="8 10" id="KW-0030">Aminoacyl-tRNA synthetase</keyword>
<evidence type="ECO:0000256" key="4">
    <source>
        <dbReference type="ARBA" id="ARBA00022598"/>
    </source>
</evidence>
<comment type="subunit">
    <text evidence="2 10">Homodimer.</text>
</comment>
<dbReference type="NCBIfam" id="TIGR00409">
    <property type="entry name" value="proS_fam_II"/>
    <property type="match status" value="1"/>
</dbReference>
<dbReference type="PANTHER" id="PTHR42753">
    <property type="entry name" value="MITOCHONDRIAL RIBOSOME PROTEIN L39/PROLYL-TRNA LIGASE FAMILY MEMBER"/>
    <property type="match status" value="1"/>
</dbReference>
<dbReference type="GO" id="GO:0002161">
    <property type="term" value="F:aminoacyl-tRNA deacylase activity"/>
    <property type="evidence" value="ECO:0007669"/>
    <property type="project" value="InterPro"/>
</dbReference>
<dbReference type="PATRIC" id="fig|520762.4.peg.2380"/>
<dbReference type="GO" id="GO:0140096">
    <property type="term" value="F:catalytic activity, acting on a protein"/>
    <property type="evidence" value="ECO:0007669"/>
    <property type="project" value="UniProtKB-ARBA"/>
</dbReference>
<dbReference type="InterPro" id="IPR036621">
    <property type="entry name" value="Anticodon-bd_dom_sf"/>
</dbReference>
<evidence type="ECO:0000256" key="1">
    <source>
        <dbReference type="ARBA" id="ARBA00004496"/>
    </source>
</evidence>
<evidence type="ECO:0000256" key="2">
    <source>
        <dbReference type="ARBA" id="ARBA00011738"/>
    </source>
</evidence>
<dbReference type="InterPro" id="IPR004500">
    <property type="entry name" value="Pro-tRNA-synth_IIa_bac-type"/>
</dbReference>
<dbReference type="Gene3D" id="3.40.50.800">
    <property type="entry name" value="Anticodon-binding domain"/>
    <property type="match status" value="1"/>
</dbReference>
<keyword evidence="13" id="KW-1185">Reference proteome</keyword>
<dbReference type="InterPro" id="IPR044140">
    <property type="entry name" value="ProRS_anticodon_short"/>
</dbReference>
<evidence type="ECO:0000256" key="7">
    <source>
        <dbReference type="ARBA" id="ARBA00022917"/>
    </source>
</evidence>
<dbReference type="Proteomes" id="UP000070456">
    <property type="component" value="Unassembled WGS sequence"/>
</dbReference>
<comment type="caution">
    <text evidence="12">The sequence shown here is derived from an EMBL/GenBank/DDBJ whole genome shotgun (WGS) entry which is preliminary data.</text>
</comment>
<protein>
    <recommendedName>
        <fullName evidence="10">Proline--tRNA ligase</fullName>
        <ecNumber evidence="10">6.1.1.15</ecNumber>
    </recommendedName>
    <alternativeName>
        <fullName evidence="10">Prolyl-tRNA synthetase</fullName>
        <shortName evidence="10">ProRS</shortName>
    </alternativeName>
</protein>
<dbReference type="NCBIfam" id="NF006625">
    <property type="entry name" value="PRK09194.1"/>
    <property type="match status" value="1"/>
</dbReference>
<dbReference type="Pfam" id="PF04073">
    <property type="entry name" value="tRNA_edit"/>
    <property type="match status" value="1"/>
</dbReference>
<dbReference type="SUPFAM" id="SSF55681">
    <property type="entry name" value="Class II aaRS and biotin synthetases"/>
    <property type="match status" value="1"/>
</dbReference>
<dbReference type="CDD" id="cd00861">
    <property type="entry name" value="ProRS_anticodon_short"/>
    <property type="match status" value="1"/>
</dbReference>
<evidence type="ECO:0000313" key="13">
    <source>
        <dbReference type="Proteomes" id="UP000070456"/>
    </source>
</evidence>
<dbReference type="InterPro" id="IPR002316">
    <property type="entry name" value="Pro-tRNA-ligase_IIa"/>
</dbReference>
<dbReference type="InterPro" id="IPR002314">
    <property type="entry name" value="aa-tRNA-synt_IIb"/>
</dbReference>
<dbReference type="STRING" id="520762.AN619_21520"/>
<evidence type="ECO:0000256" key="9">
    <source>
        <dbReference type="ARBA" id="ARBA00047671"/>
    </source>
</evidence>
<dbReference type="CDD" id="cd04334">
    <property type="entry name" value="ProRS-INS"/>
    <property type="match status" value="1"/>
</dbReference>
<dbReference type="AlphaFoldDB" id="A0A140L2N6"/>
<evidence type="ECO:0000259" key="11">
    <source>
        <dbReference type="PROSITE" id="PS50862"/>
    </source>
</evidence>
<accession>A0A140L2N6</accession>
<dbReference type="EMBL" id="LOEE01000046">
    <property type="protein sequence ID" value="KXG74811.1"/>
    <property type="molecule type" value="Genomic_DNA"/>
</dbReference>
<dbReference type="GO" id="GO:0004827">
    <property type="term" value="F:proline-tRNA ligase activity"/>
    <property type="evidence" value="ECO:0007669"/>
    <property type="project" value="UniProtKB-UniRule"/>
</dbReference>
<comment type="similarity">
    <text evidence="10">Belongs to the class-II aminoacyl-tRNA synthetase family. ProS type 1 subfamily.</text>
</comment>
<dbReference type="PROSITE" id="PS50862">
    <property type="entry name" value="AA_TRNA_LIGASE_II"/>
    <property type="match status" value="1"/>
</dbReference>
<dbReference type="FunFam" id="3.40.50.800:FF:000011">
    <property type="entry name" value="Proline--tRNA ligase"/>
    <property type="match status" value="1"/>
</dbReference>
<dbReference type="GO" id="GO:0005524">
    <property type="term" value="F:ATP binding"/>
    <property type="evidence" value="ECO:0007669"/>
    <property type="project" value="UniProtKB-UniRule"/>
</dbReference>
<feature type="domain" description="Aminoacyl-transfer RNA synthetases class-II family profile" evidence="11">
    <location>
        <begin position="33"/>
        <end position="461"/>
    </location>
</feature>
<organism evidence="12 13">
    <name type="scientific">Thermotalea metallivorans</name>
    <dbReference type="NCBI Taxonomy" id="520762"/>
    <lineage>
        <taxon>Bacteria</taxon>
        <taxon>Bacillati</taxon>
        <taxon>Bacillota</taxon>
        <taxon>Clostridia</taxon>
        <taxon>Peptostreptococcales</taxon>
        <taxon>Thermotaleaceae</taxon>
        <taxon>Thermotalea</taxon>
    </lineage>
</organism>
<dbReference type="GO" id="GO:0006433">
    <property type="term" value="P:prolyl-tRNA aminoacylation"/>
    <property type="evidence" value="ECO:0007669"/>
    <property type="project" value="UniProtKB-UniRule"/>
</dbReference>
<dbReference type="Pfam" id="PF00587">
    <property type="entry name" value="tRNA-synt_2b"/>
    <property type="match status" value="1"/>
</dbReference>
<sequence length="567" mass="64099">MYFHTLREVPGDGEIPSHRLLLRAGMIRKLASGIYGYMPLGYRVIRKIEQIIREEMDAKGAQELTMPAFQPGELWKQSDRWADFGQEIFRLMDRNGREFCLGPTHEEIFAMLVGGEVKSYRELPLNLYQIQKKYRDEKRPRLGLIDCREFIMKDAYSFDKDWDGLDLTYWEMHDTYSRIFRRCGLDFRVVKADMGMIGGLDSHEFTVLSQHGEDMIACCNSCDFAATLERAVCAAGIWNQDGEERRLLEIYTPNIKTIHALKTFLGVPGDKLLKTLIFKVKDQLVAAVLRGDRELNKVKLANALKVPPHALEFASAEDVKKCTGAETGFAGPVGLRHAKIVADQEVPLMKNAVAGANKTDYHMVHVNYGRDFQADMIVDLRLMEEGDPCPQCGSPVTLARGIAVGQIRQLGTKYSEVFEATYVDENMEEKLMVMGAYGIEVSRTMAAIVEQHHDEDGILWPLSVAPYQVMVTVVNVKDATQMCMGEKIYQALRDSHIDVLLDDRDERGGVKFKDADLIGIPIRITVGKRAGEGIVEFKLRREKGREELAYNGAVFKTLKLLKQAGMK</sequence>
<dbReference type="InterPro" id="IPR007214">
    <property type="entry name" value="YbaK/aa-tRNA-synth-assoc-dom"/>
</dbReference>
<keyword evidence="7 10" id="KW-0648">Protein biosynthesis</keyword>
<dbReference type="InterPro" id="IPR050062">
    <property type="entry name" value="Pro-tRNA_synthetase"/>
</dbReference>
<keyword evidence="6 10" id="KW-0067">ATP-binding</keyword>
<dbReference type="EC" id="6.1.1.15" evidence="10"/>
<dbReference type="GO" id="GO:0005829">
    <property type="term" value="C:cytosol"/>
    <property type="evidence" value="ECO:0007669"/>
    <property type="project" value="TreeGrafter"/>
</dbReference>
<keyword evidence="4 10" id="KW-0436">Ligase</keyword>
<comment type="function">
    <text evidence="10">Catalyzes the attachment of proline to tRNA(Pro) in a two-step reaction: proline is first activated by ATP to form Pro-AMP and then transferred to the acceptor end of tRNA(Pro). As ProRS can inadvertently accommodate and process non-cognate amino acids such as alanine and cysteine, to avoid such errors it has two additional distinct editing activities against alanine. One activity is designated as 'pretransfer' editing and involves the tRNA(Pro)-independent hydrolysis of activated Ala-AMP. The other activity is designated 'posttransfer' editing and involves deacylation of mischarged Ala-tRNA(Pro). The misacylated Cys-tRNA(Pro) is not edited by ProRS.</text>
</comment>
<dbReference type="InterPro" id="IPR004154">
    <property type="entry name" value="Anticodon-bd"/>
</dbReference>
<evidence type="ECO:0000256" key="6">
    <source>
        <dbReference type="ARBA" id="ARBA00022840"/>
    </source>
</evidence>
<dbReference type="Gene3D" id="3.90.960.10">
    <property type="entry name" value="YbaK/aminoacyl-tRNA synthetase-associated domain"/>
    <property type="match status" value="1"/>
</dbReference>
<comment type="domain">
    <text evidence="10">Consists of three domains: the N-terminal catalytic domain, the editing domain and the C-terminal anticodon-binding domain.</text>
</comment>
<evidence type="ECO:0000256" key="8">
    <source>
        <dbReference type="ARBA" id="ARBA00023146"/>
    </source>
</evidence>
<evidence type="ECO:0000256" key="3">
    <source>
        <dbReference type="ARBA" id="ARBA00022490"/>
    </source>
</evidence>
<dbReference type="PANTHER" id="PTHR42753:SF2">
    <property type="entry name" value="PROLINE--TRNA LIGASE"/>
    <property type="match status" value="1"/>
</dbReference>
<dbReference type="Pfam" id="PF03129">
    <property type="entry name" value="HGTP_anticodon"/>
    <property type="match status" value="1"/>
</dbReference>
<evidence type="ECO:0000256" key="10">
    <source>
        <dbReference type="HAMAP-Rule" id="MF_01569"/>
    </source>
</evidence>
<dbReference type="InterPro" id="IPR036754">
    <property type="entry name" value="YbaK/aa-tRNA-synt-asso_dom_sf"/>
</dbReference>
<dbReference type="InterPro" id="IPR006195">
    <property type="entry name" value="aa-tRNA-synth_II"/>
</dbReference>